<proteinExistence type="predicted"/>
<protein>
    <recommendedName>
        <fullName evidence="3">DUF4112 domain-containing protein</fullName>
    </recommendedName>
</protein>
<dbReference type="Pfam" id="PF13430">
    <property type="entry name" value="DUF4112"/>
    <property type="match status" value="1"/>
</dbReference>
<accession>A0A917EEZ4</accession>
<reference evidence="2" key="1">
    <citation type="journal article" date="2019" name="Int. J. Syst. Evol. Microbiol.">
        <title>The Global Catalogue of Microorganisms (GCM) 10K type strain sequencing project: providing services to taxonomists for standard genome sequencing and annotation.</title>
        <authorList>
            <consortium name="The Broad Institute Genomics Platform"/>
            <consortium name="The Broad Institute Genome Sequencing Center for Infectious Disease"/>
            <person name="Wu L."/>
            <person name="Ma J."/>
        </authorList>
    </citation>
    <scope>NUCLEOTIDE SEQUENCE [LARGE SCALE GENOMIC DNA]</scope>
    <source>
        <strain evidence="2">CGMCC 1.12664</strain>
    </source>
</reference>
<dbReference type="PANTHER" id="PTHR35519">
    <property type="entry name" value="MEMBRANE PROTEINS"/>
    <property type="match status" value="1"/>
</dbReference>
<keyword evidence="2" id="KW-1185">Reference proteome</keyword>
<dbReference type="InterPro" id="IPR025187">
    <property type="entry name" value="DUF4112"/>
</dbReference>
<name>A0A917EEZ4_9RHOB</name>
<evidence type="ECO:0000313" key="1">
    <source>
        <dbReference type="EMBL" id="GGE25563.1"/>
    </source>
</evidence>
<dbReference type="EMBL" id="BMFJ01000001">
    <property type="protein sequence ID" value="GGE25563.1"/>
    <property type="molecule type" value="Genomic_DNA"/>
</dbReference>
<comment type="caution">
    <text evidence="1">The sequence shown here is derived from an EMBL/GenBank/DDBJ whole genome shotgun (WGS) entry which is preliminary data.</text>
</comment>
<dbReference type="PANTHER" id="PTHR35519:SF2">
    <property type="entry name" value="PH DOMAIN PROTEIN"/>
    <property type="match status" value="1"/>
</dbReference>
<dbReference type="Proteomes" id="UP000612855">
    <property type="component" value="Unassembled WGS sequence"/>
</dbReference>
<gene>
    <name evidence="1" type="ORF">GCM10011360_12470</name>
</gene>
<sequence length="132" mass="14302">MTADPRLASVARAERLARLMDRAFRVPGTRIRLGLDSLLGLVPGVGDTLALAPSAYILAEAHRLGVPRRDLTRMAGNIGIDWLIGLVPLIGDIFDVGWKANMRNTAILRAHVETSPETKRAAPSQARPFAKV</sequence>
<organism evidence="1 2">
    <name type="scientific">Primorskyibacter flagellatus</name>
    <dbReference type="NCBI Taxonomy" id="1387277"/>
    <lineage>
        <taxon>Bacteria</taxon>
        <taxon>Pseudomonadati</taxon>
        <taxon>Pseudomonadota</taxon>
        <taxon>Alphaproteobacteria</taxon>
        <taxon>Rhodobacterales</taxon>
        <taxon>Roseobacteraceae</taxon>
        <taxon>Primorskyibacter</taxon>
    </lineage>
</organism>
<evidence type="ECO:0008006" key="3">
    <source>
        <dbReference type="Google" id="ProtNLM"/>
    </source>
</evidence>
<evidence type="ECO:0000313" key="2">
    <source>
        <dbReference type="Proteomes" id="UP000612855"/>
    </source>
</evidence>
<dbReference type="RefSeq" id="WP_188476798.1">
    <property type="nucleotide sequence ID" value="NZ_BMFJ01000001.1"/>
</dbReference>
<dbReference type="AlphaFoldDB" id="A0A917EEZ4"/>